<accession>A0A1S0U1C2</accession>
<reference evidence="2" key="1">
    <citation type="submission" date="2012-04" db="EMBL/GenBank/DDBJ databases">
        <title>The Genome Sequence of Loa loa.</title>
        <authorList>
            <consortium name="The Broad Institute Genome Sequencing Platform"/>
            <consortium name="Broad Institute Genome Sequencing Center for Infectious Disease"/>
            <person name="Nutman T.B."/>
            <person name="Fink D.L."/>
            <person name="Russ C."/>
            <person name="Young S."/>
            <person name="Zeng Q."/>
            <person name="Gargeya S."/>
            <person name="Alvarado L."/>
            <person name="Berlin A."/>
            <person name="Chapman S.B."/>
            <person name="Chen Z."/>
            <person name="Freedman E."/>
            <person name="Gellesch M."/>
            <person name="Goldberg J."/>
            <person name="Griggs A."/>
            <person name="Gujja S."/>
            <person name="Heilman E.R."/>
            <person name="Heiman D."/>
            <person name="Howarth C."/>
            <person name="Mehta T."/>
            <person name="Neiman D."/>
            <person name="Pearson M."/>
            <person name="Roberts A."/>
            <person name="Saif S."/>
            <person name="Shea T."/>
            <person name="Shenoy N."/>
            <person name="Sisk P."/>
            <person name="Stolte C."/>
            <person name="Sykes S."/>
            <person name="White J."/>
            <person name="Yandava C."/>
            <person name="Haas B."/>
            <person name="Henn M.R."/>
            <person name="Nusbaum C."/>
            <person name="Birren B."/>
        </authorList>
    </citation>
    <scope>NUCLEOTIDE SEQUENCE [LARGE SCALE GENOMIC DNA]</scope>
</reference>
<name>A0A1S0U1C2_LOALO</name>
<gene>
    <name evidence="2" type="ORF">LOAG_04820</name>
</gene>
<evidence type="ECO:0000256" key="1">
    <source>
        <dbReference type="SAM" id="SignalP"/>
    </source>
</evidence>
<sequence>MFYWFLSYLYIIRVPLVETVAVVSDFRQLDNNLIELHETLIATDSHLPSVKKIDKCNLCVVFLEDLKLVINGTASPVVSQAKESRKINLSPGKL</sequence>
<dbReference type="RefSeq" id="XP_003140405.1">
    <property type="nucleotide sequence ID" value="XM_003140357.1"/>
</dbReference>
<feature type="chain" id="PRO_5010345440" evidence="1">
    <location>
        <begin position="20"/>
        <end position="94"/>
    </location>
</feature>
<feature type="signal peptide" evidence="1">
    <location>
        <begin position="1"/>
        <end position="19"/>
    </location>
</feature>
<proteinExistence type="predicted"/>
<protein>
    <submittedName>
        <fullName evidence="2">Uncharacterized protein</fullName>
    </submittedName>
</protein>
<dbReference type="CTD" id="9942223"/>
<dbReference type="EMBL" id="JH712080">
    <property type="protein sequence ID" value="EFO23667.1"/>
    <property type="molecule type" value="Genomic_DNA"/>
</dbReference>
<dbReference type="KEGG" id="loa:LOAG_04820"/>
<organism evidence="2">
    <name type="scientific">Loa loa</name>
    <name type="common">Eye worm</name>
    <name type="synonym">Filaria loa</name>
    <dbReference type="NCBI Taxonomy" id="7209"/>
    <lineage>
        <taxon>Eukaryota</taxon>
        <taxon>Metazoa</taxon>
        <taxon>Ecdysozoa</taxon>
        <taxon>Nematoda</taxon>
        <taxon>Chromadorea</taxon>
        <taxon>Rhabditida</taxon>
        <taxon>Spirurina</taxon>
        <taxon>Spiruromorpha</taxon>
        <taxon>Filarioidea</taxon>
        <taxon>Onchocercidae</taxon>
        <taxon>Loa</taxon>
    </lineage>
</organism>
<dbReference type="GeneID" id="9942223"/>
<keyword evidence="1" id="KW-0732">Signal</keyword>
<evidence type="ECO:0000313" key="2">
    <source>
        <dbReference type="EMBL" id="EFO23667.1"/>
    </source>
</evidence>
<dbReference type="OMA" id="IMVERCE"/>
<dbReference type="OrthoDB" id="5860521at2759"/>
<dbReference type="InParanoid" id="A0A1S0U1C2"/>
<dbReference type="AlphaFoldDB" id="A0A1S0U1C2"/>